<dbReference type="EMBL" id="BAEO01000028">
    <property type="protein sequence ID" value="GAC19194.1"/>
    <property type="molecule type" value="Genomic_DNA"/>
</dbReference>
<dbReference type="InterPro" id="IPR036259">
    <property type="entry name" value="MFS_trans_sf"/>
</dbReference>
<evidence type="ECO:0000256" key="5">
    <source>
        <dbReference type="SAM" id="Phobius"/>
    </source>
</evidence>
<evidence type="ECO:0000259" key="6">
    <source>
        <dbReference type="PROSITE" id="PS50850"/>
    </source>
</evidence>
<keyword evidence="3 5" id="KW-1133">Transmembrane helix</keyword>
<dbReference type="eggNOG" id="COG2814">
    <property type="taxonomic scope" value="Bacteria"/>
</dbReference>
<dbReference type="InterPro" id="IPR011701">
    <property type="entry name" value="MFS"/>
</dbReference>
<protein>
    <submittedName>
        <fullName evidence="7">MFS transporter, putative metabolite:H+ symporter</fullName>
    </submittedName>
</protein>
<dbReference type="Pfam" id="PF07690">
    <property type="entry name" value="MFS_1"/>
    <property type="match status" value="1"/>
</dbReference>
<sequence>MAFAIESWEMMILIYNSGAIAQEFELSTTQVGSLISALFLGMIPGALFWGRLMGQIGRKKTLILSLALYGIFPLISAFSTSYEMLWATRFLCGVVLVGSLVVTFPYFEEIVPVASRGKATVYLSSGWPVGVLIAIGITFALEPMGWRVIVGMGAFTSLWAIIIWKFVPESPYWLAEKNDADGAAQSITILCNGQFNNPQVILETQHSSPSGNLLDLFKGAVAKTTFLQITINFCFSWGYWAMASWMPLLLSKKGLSTPEGLGFLAISALFMFPGYISASYLTGKFGRKKIMVIYVFMAAIAGFALAKSTNVNELYFWNFTLSFFSLGAWGVWNTWLGEVYDTRNRGNGTAVGVVSQRVANSIAPIVIGSILASSSFNFTVAFISMFFILTLIATLFLKETEGVSLK</sequence>
<feature type="transmembrane region" description="Helical" evidence="5">
    <location>
        <begin position="220"/>
        <end position="240"/>
    </location>
</feature>
<feature type="transmembrane region" description="Helical" evidence="5">
    <location>
        <begin position="378"/>
        <end position="397"/>
    </location>
</feature>
<feature type="transmembrane region" description="Helical" evidence="5">
    <location>
        <begin position="260"/>
        <end position="278"/>
    </location>
</feature>
<feature type="transmembrane region" description="Helical" evidence="5">
    <location>
        <begin position="86"/>
        <end position="107"/>
    </location>
</feature>
<feature type="transmembrane region" description="Helical" evidence="5">
    <location>
        <begin position="119"/>
        <end position="140"/>
    </location>
</feature>
<keyword evidence="2 5" id="KW-0812">Transmembrane</keyword>
<reference evidence="7 8" key="1">
    <citation type="journal article" date="2017" name="Antonie Van Leeuwenhoek">
        <title>Rhizobium rhizosphaerae sp. nov., a novel species isolated from rice rhizosphere.</title>
        <authorList>
            <person name="Zhao J.J."/>
            <person name="Zhang J."/>
            <person name="Zhang R.J."/>
            <person name="Zhang C.W."/>
            <person name="Yin H.Q."/>
            <person name="Zhang X.X."/>
        </authorList>
    </citation>
    <scope>NUCLEOTIDE SEQUENCE [LARGE SCALE GENOMIC DNA]</scope>
    <source>
        <strain evidence="7 8">BSs20135</strain>
    </source>
</reference>
<evidence type="ECO:0000313" key="7">
    <source>
        <dbReference type="EMBL" id="GAC19194.1"/>
    </source>
</evidence>
<dbReference type="SUPFAM" id="SSF103473">
    <property type="entry name" value="MFS general substrate transporter"/>
    <property type="match status" value="1"/>
</dbReference>
<feature type="transmembrane region" description="Helical" evidence="5">
    <location>
        <begin position="31"/>
        <end position="50"/>
    </location>
</feature>
<dbReference type="PROSITE" id="PS50850">
    <property type="entry name" value="MFS"/>
    <property type="match status" value="1"/>
</dbReference>
<dbReference type="PANTHER" id="PTHR23508:SF10">
    <property type="entry name" value="CARBOXYLIC ACID TRANSPORTER PROTEIN HOMOLOG"/>
    <property type="match status" value="1"/>
</dbReference>
<name>K6XEX0_9ALTE</name>
<dbReference type="AlphaFoldDB" id="K6XEX0"/>
<evidence type="ECO:0000256" key="2">
    <source>
        <dbReference type="ARBA" id="ARBA00022692"/>
    </source>
</evidence>
<comment type="caution">
    <text evidence="7">The sequence shown here is derived from an EMBL/GenBank/DDBJ whole genome shotgun (WGS) entry which is preliminary data.</text>
</comment>
<dbReference type="STRING" id="493475.GARC_2227"/>
<evidence type="ECO:0000256" key="3">
    <source>
        <dbReference type="ARBA" id="ARBA00022989"/>
    </source>
</evidence>
<feature type="domain" description="Major facilitator superfamily (MFS) profile" evidence="6">
    <location>
        <begin position="1"/>
        <end position="402"/>
    </location>
</feature>
<keyword evidence="8" id="KW-1185">Reference proteome</keyword>
<feature type="transmembrane region" description="Helical" evidence="5">
    <location>
        <begin position="62"/>
        <end position="80"/>
    </location>
</feature>
<gene>
    <name evidence="7" type="primary">ydjE</name>
    <name evidence="7" type="ORF">GARC_2227</name>
</gene>
<accession>K6XEX0</accession>
<dbReference type="InterPro" id="IPR020846">
    <property type="entry name" value="MFS_dom"/>
</dbReference>
<dbReference type="GO" id="GO:0005886">
    <property type="term" value="C:plasma membrane"/>
    <property type="evidence" value="ECO:0007669"/>
    <property type="project" value="TreeGrafter"/>
</dbReference>
<evidence type="ECO:0000256" key="4">
    <source>
        <dbReference type="ARBA" id="ARBA00023136"/>
    </source>
</evidence>
<feature type="transmembrane region" description="Helical" evidence="5">
    <location>
        <begin position="290"/>
        <end position="308"/>
    </location>
</feature>
<dbReference type="GO" id="GO:0046943">
    <property type="term" value="F:carboxylic acid transmembrane transporter activity"/>
    <property type="evidence" value="ECO:0007669"/>
    <property type="project" value="TreeGrafter"/>
</dbReference>
<dbReference type="Gene3D" id="1.20.1250.20">
    <property type="entry name" value="MFS general substrate transporter like domains"/>
    <property type="match status" value="1"/>
</dbReference>
<evidence type="ECO:0000256" key="1">
    <source>
        <dbReference type="ARBA" id="ARBA00004141"/>
    </source>
</evidence>
<proteinExistence type="predicted"/>
<organism evidence="7 8">
    <name type="scientific">Paraglaciecola arctica BSs20135</name>
    <dbReference type="NCBI Taxonomy" id="493475"/>
    <lineage>
        <taxon>Bacteria</taxon>
        <taxon>Pseudomonadati</taxon>
        <taxon>Pseudomonadota</taxon>
        <taxon>Gammaproteobacteria</taxon>
        <taxon>Alteromonadales</taxon>
        <taxon>Alteromonadaceae</taxon>
        <taxon>Paraglaciecola</taxon>
    </lineage>
</organism>
<keyword evidence="4 5" id="KW-0472">Membrane</keyword>
<evidence type="ECO:0000313" key="8">
    <source>
        <dbReference type="Proteomes" id="UP000006327"/>
    </source>
</evidence>
<comment type="subcellular location">
    <subcellularLocation>
        <location evidence="1">Membrane</location>
        <topology evidence="1">Multi-pass membrane protein</topology>
    </subcellularLocation>
</comment>
<dbReference type="Proteomes" id="UP000006327">
    <property type="component" value="Unassembled WGS sequence"/>
</dbReference>
<feature type="transmembrane region" description="Helical" evidence="5">
    <location>
        <begin position="314"/>
        <end position="336"/>
    </location>
</feature>
<dbReference type="PANTHER" id="PTHR23508">
    <property type="entry name" value="CARBOXYLIC ACID TRANSPORTER PROTEIN HOMOLOG"/>
    <property type="match status" value="1"/>
</dbReference>
<feature type="transmembrane region" description="Helical" evidence="5">
    <location>
        <begin position="146"/>
        <end position="167"/>
    </location>
</feature>